<dbReference type="AlphaFoldDB" id="A0A2P2ED16"/>
<evidence type="ECO:0000259" key="6">
    <source>
        <dbReference type="PROSITE" id="PS50977"/>
    </source>
</evidence>
<feature type="region of interest" description="Disordered" evidence="5">
    <location>
        <begin position="1"/>
        <end position="23"/>
    </location>
</feature>
<name>A0A2P2ED16_9PROT</name>
<keyword evidence="2 4" id="KW-0238">DNA-binding</keyword>
<dbReference type="Proteomes" id="UP000245086">
    <property type="component" value="Unassembled WGS sequence"/>
</dbReference>
<dbReference type="RefSeq" id="WP_108985824.1">
    <property type="nucleotide sequence ID" value="NZ_BFBR01000009.1"/>
</dbReference>
<protein>
    <submittedName>
        <fullName evidence="7">Fatty acid metabolism regulator protein</fullName>
    </submittedName>
</protein>
<dbReference type="PROSITE" id="PS50977">
    <property type="entry name" value="HTH_TETR_2"/>
    <property type="match status" value="1"/>
</dbReference>
<evidence type="ECO:0000256" key="3">
    <source>
        <dbReference type="ARBA" id="ARBA00023163"/>
    </source>
</evidence>
<dbReference type="GO" id="GO:0000976">
    <property type="term" value="F:transcription cis-regulatory region binding"/>
    <property type="evidence" value="ECO:0007669"/>
    <property type="project" value="TreeGrafter"/>
</dbReference>
<accession>A0A2P2ED16</accession>
<reference evidence="7 8" key="1">
    <citation type="journal article" date="2018" name="Genome Announc.">
        <title>Draft Genome Sequence of "Candidatus Phycosocius bacilliformis," an Alphaproteobacterial Ectosymbiont of the Hydrocarbon-Producing Green Alga Botryococcus braunii.</title>
        <authorList>
            <person name="Tanabe Y."/>
            <person name="Yamaguchi H."/>
            <person name="Watanabe M.M."/>
        </authorList>
    </citation>
    <scope>NUCLEOTIDE SEQUENCE [LARGE SCALE GENOMIC DNA]</scope>
    <source>
        <strain evidence="7 8">BOTRYCO-2</strain>
    </source>
</reference>
<dbReference type="InterPro" id="IPR001647">
    <property type="entry name" value="HTH_TetR"/>
</dbReference>
<sequence>MNQYSILQSSAPMPGPKTPKTRKGLATKAKLLEAAEAEFGERGYHDGSIVEITRRAGVGLGTFYVYFESKEAIFRALVTHMGHETRTFIARQVEDAPDRLQAERAGMRAFFHFARAHKNLYRIVMESQFVAEDSYRAYYEAFAEGYRRNLEIAADKGEIRDGDSGIRAWSLIGLSVFLGMRYAVWDESTDLEAVVDAASDLIERGLIVGR</sequence>
<dbReference type="InterPro" id="IPR023772">
    <property type="entry name" value="DNA-bd_HTH_TetR-type_CS"/>
</dbReference>
<evidence type="ECO:0000256" key="2">
    <source>
        <dbReference type="ARBA" id="ARBA00023125"/>
    </source>
</evidence>
<dbReference type="InterPro" id="IPR050109">
    <property type="entry name" value="HTH-type_TetR-like_transc_reg"/>
</dbReference>
<dbReference type="PROSITE" id="PS01081">
    <property type="entry name" value="HTH_TETR_1"/>
    <property type="match status" value="1"/>
</dbReference>
<keyword evidence="8" id="KW-1185">Reference proteome</keyword>
<feature type="compositionally biased region" description="Polar residues" evidence="5">
    <location>
        <begin position="1"/>
        <end position="11"/>
    </location>
</feature>
<proteinExistence type="predicted"/>
<keyword evidence="3" id="KW-0804">Transcription</keyword>
<feature type="domain" description="HTH tetR-type" evidence="6">
    <location>
        <begin position="25"/>
        <end position="85"/>
    </location>
</feature>
<feature type="DNA-binding region" description="H-T-H motif" evidence="4">
    <location>
        <begin position="48"/>
        <end position="67"/>
    </location>
</feature>
<evidence type="ECO:0000313" key="8">
    <source>
        <dbReference type="Proteomes" id="UP000245086"/>
    </source>
</evidence>
<dbReference type="GO" id="GO:0003700">
    <property type="term" value="F:DNA-binding transcription factor activity"/>
    <property type="evidence" value="ECO:0007669"/>
    <property type="project" value="TreeGrafter"/>
</dbReference>
<dbReference type="SUPFAM" id="SSF48498">
    <property type="entry name" value="Tetracyclin repressor-like, C-terminal domain"/>
    <property type="match status" value="1"/>
</dbReference>
<dbReference type="InterPro" id="IPR009057">
    <property type="entry name" value="Homeodomain-like_sf"/>
</dbReference>
<comment type="caution">
    <text evidence="7">The sequence shown here is derived from an EMBL/GenBank/DDBJ whole genome shotgun (WGS) entry which is preliminary data.</text>
</comment>
<gene>
    <name evidence="7" type="primary">fadR</name>
    <name evidence="7" type="ORF">PbB2_02653</name>
</gene>
<dbReference type="Pfam" id="PF00440">
    <property type="entry name" value="TetR_N"/>
    <property type="match status" value="1"/>
</dbReference>
<evidence type="ECO:0000256" key="4">
    <source>
        <dbReference type="PROSITE-ProRule" id="PRU00335"/>
    </source>
</evidence>
<dbReference type="PRINTS" id="PR00455">
    <property type="entry name" value="HTHTETR"/>
</dbReference>
<evidence type="ECO:0000256" key="1">
    <source>
        <dbReference type="ARBA" id="ARBA00023015"/>
    </source>
</evidence>
<dbReference type="OrthoDB" id="9808189at2"/>
<dbReference type="PANTHER" id="PTHR30055">
    <property type="entry name" value="HTH-TYPE TRANSCRIPTIONAL REGULATOR RUTR"/>
    <property type="match status" value="1"/>
</dbReference>
<keyword evidence="1" id="KW-0805">Transcription regulation</keyword>
<dbReference type="EMBL" id="BFBR01000009">
    <property type="protein sequence ID" value="GBF58962.1"/>
    <property type="molecule type" value="Genomic_DNA"/>
</dbReference>
<evidence type="ECO:0000313" key="7">
    <source>
        <dbReference type="EMBL" id="GBF58962.1"/>
    </source>
</evidence>
<dbReference type="SUPFAM" id="SSF46689">
    <property type="entry name" value="Homeodomain-like"/>
    <property type="match status" value="1"/>
</dbReference>
<dbReference type="InterPro" id="IPR036271">
    <property type="entry name" value="Tet_transcr_reg_TetR-rel_C_sf"/>
</dbReference>
<dbReference type="Gene3D" id="1.10.357.10">
    <property type="entry name" value="Tetracycline Repressor, domain 2"/>
    <property type="match status" value="1"/>
</dbReference>
<organism evidence="7 8">
    <name type="scientific">Candidatus Phycosocius bacilliformis</name>
    <dbReference type="NCBI Taxonomy" id="1445552"/>
    <lineage>
        <taxon>Bacteria</taxon>
        <taxon>Pseudomonadati</taxon>
        <taxon>Pseudomonadota</taxon>
        <taxon>Alphaproteobacteria</taxon>
        <taxon>Caulobacterales</taxon>
        <taxon>Caulobacterales incertae sedis</taxon>
        <taxon>Candidatus Phycosocius</taxon>
    </lineage>
</organism>
<evidence type="ECO:0000256" key="5">
    <source>
        <dbReference type="SAM" id="MobiDB-lite"/>
    </source>
</evidence>
<dbReference type="PANTHER" id="PTHR30055:SF234">
    <property type="entry name" value="HTH-TYPE TRANSCRIPTIONAL REGULATOR BETI"/>
    <property type="match status" value="1"/>
</dbReference>